<dbReference type="InterPro" id="IPR035992">
    <property type="entry name" value="Ricin_B-like_lectins"/>
</dbReference>
<dbReference type="InterPro" id="IPR013784">
    <property type="entry name" value="Carb-bd-like_fold"/>
</dbReference>
<dbReference type="Gene3D" id="3.30.1330.60">
    <property type="entry name" value="OmpA-like domain"/>
    <property type="match status" value="1"/>
</dbReference>
<dbReference type="PANTHER" id="PTHR30329">
    <property type="entry name" value="STATOR ELEMENT OF FLAGELLAR MOTOR COMPLEX"/>
    <property type="match status" value="1"/>
</dbReference>
<dbReference type="InterPro" id="IPR050330">
    <property type="entry name" value="Bact_OuterMem_StrucFunc"/>
</dbReference>
<dbReference type="Pfam" id="PF14200">
    <property type="entry name" value="RicinB_lectin_2"/>
    <property type="match status" value="1"/>
</dbReference>
<dbReference type="InterPro" id="IPR011659">
    <property type="entry name" value="WD40"/>
</dbReference>
<dbReference type="Pfam" id="PF13620">
    <property type="entry name" value="CarboxypepD_reg"/>
    <property type="match status" value="1"/>
</dbReference>
<dbReference type="Gene3D" id="2.60.40.1120">
    <property type="entry name" value="Carboxypeptidase-like, regulatory domain"/>
    <property type="match status" value="1"/>
</dbReference>
<dbReference type="InterPro" id="IPR011042">
    <property type="entry name" value="6-blade_b-propeller_TolB-like"/>
</dbReference>
<proteinExistence type="predicted"/>
<dbReference type="SUPFAM" id="SSF49452">
    <property type="entry name" value="Starch-binding domain-like"/>
    <property type="match status" value="1"/>
</dbReference>
<keyword evidence="2 4" id="KW-0472">Membrane</keyword>
<dbReference type="GO" id="GO:0030246">
    <property type="term" value="F:carbohydrate binding"/>
    <property type="evidence" value="ECO:0007669"/>
    <property type="project" value="InterPro"/>
</dbReference>
<feature type="domain" description="OmpA-like" evidence="6">
    <location>
        <begin position="598"/>
        <end position="714"/>
    </location>
</feature>
<evidence type="ECO:0000256" key="2">
    <source>
        <dbReference type="ARBA" id="ARBA00023136"/>
    </source>
</evidence>
<dbReference type="InterPro" id="IPR006664">
    <property type="entry name" value="OMP_bac"/>
</dbReference>
<dbReference type="SUPFAM" id="SSF50939">
    <property type="entry name" value="Sialidases"/>
    <property type="match status" value="1"/>
</dbReference>
<dbReference type="InterPro" id="IPR006665">
    <property type="entry name" value="OmpA-like"/>
</dbReference>
<dbReference type="PRINTS" id="PR01021">
    <property type="entry name" value="OMPADOMAIN"/>
</dbReference>
<dbReference type="SUPFAM" id="SSF103088">
    <property type="entry name" value="OmpA-like"/>
    <property type="match status" value="1"/>
</dbReference>
<dbReference type="InterPro" id="IPR000772">
    <property type="entry name" value="Ricin_B_lectin"/>
</dbReference>
<evidence type="ECO:0000256" key="1">
    <source>
        <dbReference type="ARBA" id="ARBA00004442"/>
    </source>
</evidence>
<evidence type="ECO:0000313" key="7">
    <source>
        <dbReference type="EMBL" id="AYA36999.1"/>
    </source>
</evidence>
<dbReference type="AlphaFoldDB" id="A0A3B7R7A7"/>
<protein>
    <recommendedName>
        <fullName evidence="6">OmpA-like domain-containing protein</fullName>
    </recommendedName>
</protein>
<dbReference type="GO" id="GO:0009279">
    <property type="term" value="C:cell outer membrane"/>
    <property type="evidence" value="ECO:0007669"/>
    <property type="project" value="UniProtKB-SubCell"/>
</dbReference>
<reference evidence="7 8" key="1">
    <citation type="submission" date="2018-09" db="EMBL/GenBank/DDBJ databases">
        <title>Hymenobacter medium sp. nov., isolated from R2A medium.</title>
        <authorList>
            <person name="Yingchao G."/>
        </authorList>
    </citation>
    <scope>NUCLEOTIDE SEQUENCE [LARGE SCALE GENOMIC DNA]</scope>
    <source>
        <strain evidence="8">sh-6</strain>
    </source>
</reference>
<dbReference type="SUPFAM" id="SSF50370">
    <property type="entry name" value="Ricin B-like lectins"/>
    <property type="match status" value="1"/>
</dbReference>
<dbReference type="Gene3D" id="2.80.10.50">
    <property type="match status" value="1"/>
</dbReference>
<organism evidence="7 8">
    <name type="scientific">Hymenobacter oligotrophus</name>
    <dbReference type="NCBI Taxonomy" id="2319843"/>
    <lineage>
        <taxon>Bacteria</taxon>
        <taxon>Pseudomonadati</taxon>
        <taxon>Bacteroidota</taxon>
        <taxon>Cytophagia</taxon>
        <taxon>Cytophagales</taxon>
        <taxon>Hymenobacteraceae</taxon>
        <taxon>Hymenobacter</taxon>
    </lineage>
</organism>
<keyword evidence="3" id="KW-0998">Cell outer membrane</keyword>
<comment type="subcellular location">
    <subcellularLocation>
        <location evidence="1">Cell outer membrane</location>
    </subcellularLocation>
</comment>
<dbReference type="Proteomes" id="UP000262802">
    <property type="component" value="Chromosome"/>
</dbReference>
<evidence type="ECO:0000256" key="5">
    <source>
        <dbReference type="SAM" id="MobiDB-lite"/>
    </source>
</evidence>
<dbReference type="PROSITE" id="PS51123">
    <property type="entry name" value="OMPA_2"/>
    <property type="match status" value="1"/>
</dbReference>
<evidence type="ECO:0000259" key="6">
    <source>
        <dbReference type="PROSITE" id="PS51123"/>
    </source>
</evidence>
<evidence type="ECO:0000313" key="8">
    <source>
        <dbReference type="Proteomes" id="UP000262802"/>
    </source>
</evidence>
<dbReference type="InterPro" id="IPR036737">
    <property type="entry name" value="OmpA-like_sf"/>
</dbReference>
<feature type="region of interest" description="Disordered" evidence="5">
    <location>
        <begin position="682"/>
        <end position="701"/>
    </location>
</feature>
<name>A0A3B7R7A7_9BACT</name>
<dbReference type="OrthoDB" id="1488841at2"/>
<sequence>MLHLGGKPAARISPNLRTVLSVPCCLMPIASVLLRSWVVVLLWMCAALGGHQATAQNAPVPTEGTFYGVVARATGRALEVKGATAEAGASVVQWEFTQAQSQQWRFVRISPGSEWYRIEARHSGKCLTLERPDENAPVVQRPYTGSLYQQWKLVAAGPVGCAQIVSRGNDFCLAVPSTDKLNGTGIVGQRAQTKATQQWRMFPLRLQLAETARTFGKPAPLGAAVNTPANELHPVLTADGKTLFFARTRFAGNTEGNTESGDVWTSQTTDNGQSWSPATRLDALNTPQHNGVQAVLAGGNALLVRGWYQSDGTSKDEGVSKTRRVGSTWGKTESVEILNYYTTGTSSTFYMTPDEKVLLLSLERADGQGANDLYLSQPDRDGGWTEPRSLGGTVNSPGFDFAPWLAPDGKTLYFASYGHAGYGSADVFVCERLDDTWTRWSEPRNLGPVVNGPGFDAYFQLGPEGKSAYWAAARTTNGPADIVRAAAGLVPAPDTVPTPAPVAAVAPVAAAPARGFVQGRVLDARTRKPVVAEVKAQRLGGDIVFNATGRTDASGGNYQFSLPAGRYRVAATAGGFLTVTDTITVSGPLTMDLLVMPAAVGSRLELPTIIFAQGKANLLGTSYAELNRLARTLQDNTSVEIRLEGHTDNQGDAEKNRLLSEQRVAEVKRYLVSRGVPAERISTVGYGGTKPRASNEREETRRLNRRVEFTITKQ</sequence>
<evidence type="ECO:0000256" key="4">
    <source>
        <dbReference type="PROSITE-ProRule" id="PRU00473"/>
    </source>
</evidence>
<dbReference type="Pfam" id="PF00691">
    <property type="entry name" value="OmpA"/>
    <property type="match status" value="1"/>
</dbReference>
<keyword evidence="8" id="KW-1185">Reference proteome</keyword>
<dbReference type="Gene3D" id="2.120.10.10">
    <property type="match status" value="1"/>
</dbReference>
<dbReference type="InterPro" id="IPR036278">
    <property type="entry name" value="Sialidase_sf"/>
</dbReference>
<dbReference type="Gene3D" id="2.120.10.30">
    <property type="entry name" value="TolB, C-terminal domain"/>
    <property type="match status" value="1"/>
</dbReference>
<dbReference type="CDD" id="cd07185">
    <property type="entry name" value="OmpA_C-like"/>
    <property type="match status" value="1"/>
</dbReference>
<evidence type="ECO:0000256" key="3">
    <source>
        <dbReference type="ARBA" id="ARBA00023237"/>
    </source>
</evidence>
<dbReference type="EMBL" id="CP032317">
    <property type="protein sequence ID" value="AYA36999.1"/>
    <property type="molecule type" value="Genomic_DNA"/>
</dbReference>
<dbReference type="CDD" id="cd00161">
    <property type="entry name" value="beta-trefoil_Ricin-like"/>
    <property type="match status" value="1"/>
</dbReference>
<gene>
    <name evidence="7" type="ORF">D3Y59_07980</name>
</gene>
<dbReference type="PANTHER" id="PTHR30329:SF21">
    <property type="entry name" value="LIPOPROTEIN YIAD-RELATED"/>
    <property type="match status" value="1"/>
</dbReference>
<dbReference type="PROSITE" id="PS50231">
    <property type="entry name" value="RICIN_B_LECTIN"/>
    <property type="match status" value="1"/>
</dbReference>
<dbReference type="Pfam" id="PF07676">
    <property type="entry name" value="PD40"/>
    <property type="match status" value="2"/>
</dbReference>
<accession>A0A3B7R7A7</accession>
<dbReference type="CDD" id="cd15482">
    <property type="entry name" value="Sialidase_non-viral"/>
    <property type="match status" value="1"/>
</dbReference>
<dbReference type="KEGG" id="hyh:D3Y59_07980"/>